<evidence type="ECO:0000313" key="2">
    <source>
        <dbReference type="Proteomes" id="UP000037784"/>
    </source>
</evidence>
<gene>
    <name evidence="1" type="ORF">ARMA_0709</name>
</gene>
<comment type="caution">
    <text evidence="1">The sequence shown here is derived from an EMBL/GenBank/DDBJ whole genome shotgun (WGS) entry which is preliminary data.</text>
</comment>
<dbReference type="AlphaFoldDB" id="A0A0M8K886"/>
<organism evidence="1 2">
    <name type="scientific">Ardenticatena maritima</name>
    <dbReference type="NCBI Taxonomy" id="872965"/>
    <lineage>
        <taxon>Bacteria</taxon>
        <taxon>Bacillati</taxon>
        <taxon>Chloroflexota</taxon>
        <taxon>Ardenticatenia</taxon>
        <taxon>Ardenticatenales</taxon>
        <taxon>Ardenticatenaceae</taxon>
        <taxon>Ardenticatena</taxon>
    </lineage>
</organism>
<keyword evidence="2" id="KW-1185">Reference proteome</keyword>
<proteinExistence type="predicted"/>
<dbReference type="InParanoid" id="A0A0M8K886"/>
<name>A0A0M8K886_9CHLR</name>
<protein>
    <submittedName>
        <fullName evidence="1">Uncharacterized protein</fullName>
    </submittedName>
</protein>
<evidence type="ECO:0000313" key="1">
    <source>
        <dbReference type="EMBL" id="GAP62286.1"/>
    </source>
</evidence>
<dbReference type="EMBL" id="BBZA01000039">
    <property type="protein sequence ID" value="GAP62286.1"/>
    <property type="molecule type" value="Genomic_DNA"/>
</dbReference>
<reference evidence="1 2" key="1">
    <citation type="journal article" date="2015" name="Genome Announc.">
        <title>Draft Genome Sequence of a Heterotrophic Facultative Anaerobic Thermophilic Bacterium, Ardenticatena maritima Strain 110ST.</title>
        <authorList>
            <person name="Kawaichi S."/>
            <person name="Yoshida T."/>
            <person name="Sako Y."/>
            <person name="Nakamura R."/>
        </authorList>
    </citation>
    <scope>NUCLEOTIDE SEQUENCE [LARGE SCALE GENOMIC DNA]</scope>
    <source>
        <strain evidence="1 2">110S</strain>
    </source>
</reference>
<dbReference type="Proteomes" id="UP000037784">
    <property type="component" value="Unassembled WGS sequence"/>
</dbReference>
<reference evidence="2" key="2">
    <citation type="submission" date="2015-08" db="EMBL/GenBank/DDBJ databases">
        <title>Draft Genome Sequence of a Heterotrophic Facultative Anaerobic Bacterium Ardenticatena maritima Strain 110S.</title>
        <authorList>
            <person name="Kawaichi S."/>
            <person name="Yoshida T."/>
            <person name="Sako Y."/>
            <person name="Nakamura R."/>
        </authorList>
    </citation>
    <scope>NUCLEOTIDE SEQUENCE [LARGE SCALE GENOMIC DNA]</scope>
    <source>
        <strain evidence="2">110S</strain>
    </source>
</reference>
<sequence length="41" mass="4482">MAGGARLRANRRTVDFSRATLQGVALFSILNEGAKRCVFLD</sequence>
<accession>A0A0M8K886</accession>